<feature type="domain" description="DUF5641" evidence="1">
    <location>
        <begin position="576"/>
        <end position="634"/>
    </location>
</feature>
<evidence type="ECO:0000313" key="3">
    <source>
        <dbReference type="Proteomes" id="UP001168821"/>
    </source>
</evidence>
<dbReference type="PANTHER" id="PTHR47331">
    <property type="entry name" value="PHD-TYPE DOMAIN-CONTAINING PROTEIN"/>
    <property type="match status" value="1"/>
</dbReference>
<dbReference type="AlphaFoldDB" id="A0AA38MJ91"/>
<dbReference type="PANTHER" id="PTHR47331:SF1">
    <property type="entry name" value="GAG-LIKE PROTEIN"/>
    <property type="match status" value="1"/>
</dbReference>
<reference evidence="2" key="1">
    <citation type="journal article" date="2023" name="G3 (Bethesda)">
        <title>Whole genome assemblies of Zophobas morio and Tenebrio molitor.</title>
        <authorList>
            <person name="Kaur S."/>
            <person name="Stinson S.A."/>
            <person name="diCenzo G.C."/>
        </authorList>
    </citation>
    <scope>NUCLEOTIDE SEQUENCE</scope>
    <source>
        <strain evidence="2">QUZm001</strain>
    </source>
</reference>
<evidence type="ECO:0000313" key="2">
    <source>
        <dbReference type="EMBL" id="KAJ3659360.1"/>
    </source>
</evidence>
<proteinExistence type="predicted"/>
<name>A0AA38MJ91_9CUCU</name>
<dbReference type="Pfam" id="PF18701">
    <property type="entry name" value="DUF5641"/>
    <property type="match status" value="1"/>
</dbReference>
<dbReference type="Proteomes" id="UP001168821">
    <property type="component" value="Unassembled WGS sequence"/>
</dbReference>
<sequence>MVVIQDNTFVKFSILLSKIDSHSNFISNVANHQKRGHLKRRYEDVQRIYSELQMLVVQQKSETMVVPNDTSNTETIKPIIYNIRDVLNYIQKISELYNVLIEKTNPLCTFSNSCKINTNVPTTDLEKACQNLKPLKVHKLRNGEPIKIHKTHFNALRKLRFTIGKKSPLDSVISKTPSEISNHSKFPNSTPNEEKNNLFNDCYNSEGVSQINLDKTSNAESSTALDKVKSPPVNSKNCGSLLVCNQFKIRSLYLCESVDSNIKDNTSNVAILDKKKHSENAIPKIISHFSKNPPVLQNTALGLILSGSFAYLKNNTSHHHKISSAQIISRFLEAETVKTGSRSLSKGFKSDLCATPFQYTTTGHSPDGHFMVKHPFSEIQPRLENFAQMHPKWLLSVERKLGRSTVPYFENLPKLGNSPELALQLLLLAEERNHKRNEGFIVSQRKYLDLVHLKVLNENSTNNSVYLSHNCVLNHHISDTKLCLVVGRLNLSSKSLNMNSRKYNEITDKNHLEGEGVYALIVRVKAVLNSRLSKPLSSDRNNLVAFIPGQCLFRPAINWSLRKRPRRRSHQQAIPWHLIHAYHQHFWKSWYLEYLTTLKGRLGWQRPSSNVPGMARWVLVKEEKFPRLQWRLGRGPPTSFCKGSGSVCSVGEVKKIISQSHPL</sequence>
<organism evidence="2 3">
    <name type="scientific">Zophobas morio</name>
    <dbReference type="NCBI Taxonomy" id="2755281"/>
    <lineage>
        <taxon>Eukaryota</taxon>
        <taxon>Metazoa</taxon>
        <taxon>Ecdysozoa</taxon>
        <taxon>Arthropoda</taxon>
        <taxon>Hexapoda</taxon>
        <taxon>Insecta</taxon>
        <taxon>Pterygota</taxon>
        <taxon>Neoptera</taxon>
        <taxon>Endopterygota</taxon>
        <taxon>Coleoptera</taxon>
        <taxon>Polyphaga</taxon>
        <taxon>Cucujiformia</taxon>
        <taxon>Tenebrionidae</taxon>
        <taxon>Zophobas</taxon>
    </lineage>
</organism>
<dbReference type="InterPro" id="IPR040676">
    <property type="entry name" value="DUF5641"/>
</dbReference>
<comment type="caution">
    <text evidence="2">The sequence shown here is derived from an EMBL/GenBank/DDBJ whole genome shotgun (WGS) entry which is preliminary data.</text>
</comment>
<protein>
    <recommendedName>
        <fullName evidence="1">DUF5641 domain-containing protein</fullName>
    </recommendedName>
</protein>
<dbReference type="EMBL" id="JALNTZ010000003">
    <property type="protein sequence ID" value="KAJ3659360.1"/>
    <property type="molecule type" value="Genomic_DNA"/>
</dbReference>
<evidence type="ECO:0000259" key="1">
    <source>
        <dbReference type="Pfam" id="PF18701"/>
    </source>
</evidence>
<gene>
    <name evidence="2" type="ORF">Zmor_011050</name>
</gene>
<keyword evidence="3" id="KW-1185">Reference proteome</keyword>
<accession>A0AA38MJ91</accession>